<dbReference type="GO" id="GO:0016787">
    <property type="term" value="F:hydrolase activity"/>
    <property type="evidence" value="ECO:0007669"/>
    <property type="project" value="UniProtKB-KW"/>
</dbReference>
<protein>
    <submittedName>
        <fullName evidence="2">Metal-dependent hydrolase</fullName>
    </submittedName>
</protein>
<feature type="transmembrane region" description="Helical" evidence="1">
    <location>
        <begin position="195"/>
        <end position="215"/>
    </location>
</feature>
<dbReference type="PANTHER" id="PTHR39456">
    <property type="entry name" value="METAL-DEPENDENT HYDROLASE"/>
    <property type="match status" value="1"/>
</dbReference>
<accession>A0A9E8HLF7</accession>
<evidence type="ECO:0000313" key="2">
    <source>
        <dbReference type="EMBL" id="UZW76292.1"/>
    </source>
</evidence>
<dbReference type="RefSeq" id="WP_251812072.1">
    <property type="nucleotide sequence ID" value="NZ_CP101527.1"/>
</dbReference>
<dbReference type="Proteomes" id="UP001164472">
    <property type="component" value="Chromosome"/>
</dbReference>
<dbReference type="Pfam" id="PF10118">
    <property type="entry name" value="Metal_hydrol"/>
    <property type="match status" value="1"/>
</dbReference>
<evidence type="ECO:0000313" key="3">
    <source>
        <dbReference type="Proteomes" id="UP001164472"/>
    </source>
</evidence>
<dbReference type="InterPro" id="IPR016516">
    <property type="entry name" value="UCP07580"/>
</dbReference>
<dbReference type="EMBL" id="CP101527">
    <property type="protein sequence ID" value="UZW76292.1"/>
    <property type="molecule type" value="Genomic_DNA"/>
</dbReference>
<reference evidence="2" key="1">
    <citation type="submission" date="2022-07" db="EMBL/GenBank/DDBJ databases">
        <title>Alkalimarinus sp. nov., isolated from gut of a Alitta virens.</title>
        <authorList>
            <person name="Yang A.I."/>
            <person name="Shin N.-R."/>
        </authorList>
    </citation>
    <scope>NUCLEOTIDE SEQUENCE</scope>
    <source>
        <strain evidence="2">FA028</strain>
    </source>
</reference>
<keyword evidence="1" id="KW-0472">Membrane</keyword>
<dbReference type="KEGG" id="asem:NNL22_06830"/>
<proteinExistence type="predicted"/>
<sequence length="271" mass="31592">MTTSSSAANIEIIPRKTEFDFSGVPERWLVSAEASHFMHALSVLVPLTERLVITRLRNETHRVTNLQLKIEIQQVIKQEGIHARHHRAVNQTLVAHGFTAIPRLEAVQTMAFDLLERWMPKPFVDSIPAAMEHFTANISKSVLTDQTYWFGAQVETDASKFLKWHAFEELEHQAVCFDLYKHLGHKSLPFSLSLILFWMPISALSIYTIQTYFLAKSRKLRSFKHWRNYLKFIRKTSPIFFSGAWKYSKKGYNPWMKGDQNIHQSLKKEME</sequence>
<evidence type="ECO:0000256" key="1">
    <source>
        <dbReference type="SAM" id="Phobius"/>
    </source>
</evidence>
<keyword evidence="3" id="KW-1185">Reference proteome</keyword>
<dbReference type="PANTHER" id="PTHR39456:SF1">
    <property type="entry name" value="METAL-DEPENDENT HYDROLASE"/>
    <property type="match status" value="1"/>
</dbReference>
<keyword evidence="2" id="KW-0378">Hydrolase</keyword>
<dbReference type="AlphaFoldDB" id="A0A9E8HLF7"/>
<keyword evidence="1" id="KW-1133">Transmembrane helix</keyword>
<name>A0A9E8HLF7_9ALTE</name>
<organism evidence="2 3">
    <name type="scientific">Alkalimarinus sediminis</name>
    <dbReference type="NCBI Taxonomy" id="1632866"/>
    <lineage>
        <taxon>Bacteria</taxon>
        <taxon>Pseudomonadati</taxon>
        <taxon>Pseudomonadota</taxon>
        <taxon>Gammaproteobacteria</taxon>
        <taxon>Alteromonadales</taxon>
        <taxon>Alteromonadaceae</taxon>
        <taxon>Alkalimarinus</taxon>
    </lineage>
</organism>
<keyword evidence="1" id="KW-0812">Transmembrane</keyword>
<gene>
    <name evidence="2" type="ORF">NNL22_06830</name>
</gene>